<dbReference type="GO" id="GO:0005634">
    <property type="term" value="C:nucleus"/>
    <property type="evidence" value="ECO:0007669"/>
    <property type="project" value="UniProtKB-SubCell"/>
</dbReference>
<dbReference type="GO" id="GO:0003677">
    <property type="term" value="F:DNA binding"/>
    <property type="evidence" value="ECO:0007669"/>
    <property type="project" value="InterPro"/>
</dbReference>
<dbReference type="Gene3D" id="1.10.10.60">
    <property type="entry name" value="Homeodomain-like"/>
    <property type="match status" value="1"/>
</dbReference>
<reference evidence="6 7" key="1">
    <citation type="submission" date="2017-09" db="EMBL/GenBank/DDBJ databases">
        <title>WGS assembly of Aquilegia coerulea Goldsmith.</title>
        <authorList>
            <person name="Hodges S."/>
            <person name="Kramer E."/>
            <person name="Nordborg M."/>
            <person name="Tomkins J."/>
            <person name="Borevitz J."/>
            <person name="Derieg N."/>
            <person name="Yan J."/>
            <person name="Mihaltcheva S."/>
            <person name="Hayes R.D."/>
            <person name="Rokhsar D."/>
        </authorList>
    </citation>
    <scope>NUCLEOTIDE SEQUENCE [LARGE SCALE GENOMIC DNA]</scope>
    <source>
        <strain evidence="7">cv. Goldsmith</strain>
    </source>
</reference>
<dbReference type="EMBL" id="KZ305038">
    <property type="protein sequence ID" value="PIA42072.1"/>
    <property type="molecule type" value="Genomic_DNA"/>
</dbReference>
<gene>
    <name evidence="6" type="ORF">AQUCO_02100136v1</name>
</gene>
<dbReference type="InParanoid" id="A0A2G5DF20"/>
<evidence type="ECO:0000256" key="4">
    <source>
        <dbReference type="ARBA" id="ARBA00023242"/>
    </source>
</evidence>
<dbReference type="SUPFAM" id="SSF46689">
    <property type="entry name" value="Homeodomain-like"/>
    <property type="match status" value="1"/>
</dbReference>
<dbReference type="PANTHER" id="PTHR31442:SF40">
    <property type="entry name" value="HOMEODOMAIN-LIKE SUPERFAMILY PROTEIN"/>
    <property type="match status" value="1"/>
</dbReference>
<organism evidence="6 7">
    <name type="scientific">Aquilegia coerulea</name>
    <name type="common">Rocky mountain columbine</name>
    <dbReference type="NCBI Taxonomy" id="218851"/>
    <lineage>
        <taxon>Eukaryota</taxon>
        <taxon>Viridiplantae</taxon>
        <taxon>Streptophyta</taxon>
        <taxon>Embryophyta</taxon>
        <taxon>Tracheophyta</taxon>
        <taxon>Spermatophyta</taxon>
        <taxon>Magnoliopsida</taxon>
        <taxon>Ranunculales</taxon>
        <taxon>Ranunculaceae</taxon>
        <taxon>Thalictroideae</taxon>
        <taxon>Aquilegia</taxon>
    </lineage>
</organism>
<dbReference type="GO" id="GO:0003700">
    <property type="term" value="F:DNA-binding transcription factor activity"/>
    <property type="evidence" value="ECO:0007669"/>
    <property type="project" value="InterPro"/>
</dbReference>
<dbReference type="AlphaFoldDB" id="A0A2G5DF20"/>
<dbReference type="NCBIfam" id="TIGR01557">
    <property type="entry name" value="myb_SHAQKYF"/>
    <property type="match status" value="1"/>
</dbReference>
<dbReference type="PANTHER" id="PTHR31442">
    <property type="entry name" value="HOMEODOMAIN-LIKE SUPERFAMILY PROTEIN-RELATED"/>
    <property type="match status" value="1"/>
</dbReference>
<dbReference type="Proteomes" id="UP000230069">
    <property type="component" value="Unassembled WGS sequence"/>
</dbReference>
<keyword evidence="2" id="KW-0805">Transcription regulation</keyword>
<evidence type="ECO:0000256" key="1">
    <source>
        <dbReference type="ARBA" id="ARBA00004123"/>
    </source>
</evidence>
<dbReference type="FunFam" id="1.10.10.60:FF:000007">
    <property type="entry name" value="Two-component response regulator"/>
    <property type="match status" value="1"/>
</dbReference>
<evidence type="ECO:0000313" key="7">
    <source>
        <dbReference type="Proteomes" id="UP000230069"/>
    </source>
</evidence>
<dbReference type="InterPro" id="IPR009057">
    <property type="entry name" value="Homeodomain-like_sf"/>
</dbReference>
<keyword evidence="3" id="KW-0804">Transcription</keyword>
<name>A0A2G5DF20_AQUCA</name>
<dbReference type="STRING" id="218851.A0A2G5DF20"/>
<evidence type="ECO:0000256" key="3">
    <source>
        <dbReference type="ARBA" id="ARBA00023163"/>
    </source>
</evidence>
<feature type="compositionally biased region" description="Pro residues" evidence="5">
    <location>
        <begin position="22"/>
        <end position="31"/>
    </location>
</feature>
<sequence length="465" mass="51964">MWQFVYTENVEYFQGIYIEQGLPPPPPPPIFPQDRSSSLSISDDINRQGRNSSSSSSTSNGKKRRQDDGYDCKKQKRPYKKHGKEDQDLGKTSAAVPLKKTRVVWTSQLHENFLQALSILSMGRKRVVPKRILALMNVRGLSRGNVASHLQKYRMYQNKYKGTSGSDYPSRRIRMRLPDETEYHDYSPSQDHYSYQDQLGLAGLQDNFCPPNNFNHVPLVRPQYHFQEGSNDNFMPQANYEHPDAITNPGYLEKPWMSGAPTMNQSNVGVYPGLFGTSAPLYCNDMNIGSTTNGTPLMAEQRITQGNAGFLLNAPLDPNFGNLGFESQHNSPSSVDIGNMGPFGAWNELLTETMGGEIPNNDNSADKGKKIVEEPEDEFSFPDNPLYFNGMNFNLTSQAEPFVVNPNYAVVGESSTRALVNPNKLQSGSEVNNNSWCNSVDDIVDFLFNQGSENANEACVIPLNP</sequence>
<dbReference type="InterPro" id="IPR044841">
    <property type="entry name" value="LUX/BOA-like"/>
</dbReference>
<feature type="region of interest" description="Disordered" evidence="5">
    <location>
        <begin position="21"/>
        <end position="93"/>
    </location>
</feature>
<comment type="subcellular location">
    <subcellularLocation>
        <location evidence="1">Nucleus</location>
    </subcellularLocation>
</comment>
<evidence type="ECO:0008006" key="8">
    <source>
        <dbReference type="Google" id="ProtNLM"/>
    </source>
</evidence>
<proteinExistence type="predicted"/>
<protein>
    <recommendedName>
        <fullName evidence="8">HTH myb-type domain-containing protein</fullName>
    </recommendedName>
</protein>
<dbReference type="InterPro" id="IPR006447">
    <property type="entry name" value="Myb_dom_plants"/>
</dbReference>
<keyword evidence="7" id="KW-1185">Reference proteome</keyword>
<evidence type="ECO:0000313" key="6">
    <source>
        <dbReference type="EMBL" id="PIA42072.1"/>
    </source>
</evidence>
<dbReference type="OrthoDB" id="1966609at2759"/>
<evidence type="ECO:0000256" key="2">
    <source>
        <dbReference type="ARBA" id="ARBA00023015"/>
    </source>
</evidence>
<evidence type="ECO:0000256" key="5">
    <source>
        <dbReference type="SAM" id="MobiDB-lite"/>
    </source>
</evidence>
<keyword evidence="4" id="KW-0539">Nucleus</keyword>
<accession>A0A2G5DF20</accession>